<dbReference type="PANTHER" id="PTHR43917:SF10">
    <property type="entry name" value="GLUTATHIONE TRANSFERASE"/>
    <property type="match status" value="1"/>
</dbReference>
<dbReference type="OrthoDB" id="422574at2759"/>
<organism evidence="2 3">
    <name type="scientific">Stichopus japonicus</name>
    <name type="common">Sea cucumber</name>
    <dbReference type="NCBI Taxonomy" id="307972"/>
    <lineage>
        <taxon>Eukaryota</taxon>
        <taxon>Metazoa</taxon>
        <taxon>Echinodermata</taxon>
        <taxon>Eleutherozoa</taxon>
        <taxon>Echinozoa</taxon>
        <taxon>Holothuroidea</taxon>
        <taxon>Aspidochirotacea</taxon>
        <taxon>Aspidochirotida</taxon>
        <taxon>Stichopodidae</taxon>
        <taxon>Apostichopus</taxon>
    </lineage>
</organism>
<dbReference type="Pfam" id="PF13409">
    <property type="entry name" value="GST_N_2"/>
    <property type="match status" value="1"/>
</dbReference>
<dbReference type="AlphaFoldDB" id="A0A2G8L0I1"/>
<dbReference type="GO" id="GO:0004364">
    <property type="term" value="F:glutathione transferase activity"/>
    <property type="evidence" value="ECO:0007669"/>
    <property type="project" value="TreeGrafter"/>
</dbReference>
<sequence>MADIFHHYHVGLSQPCRSVLMILKLTNAPHEVHHVDFRKGDNKKPDFPNPFGRVPTIVHGDFVLTESPAIAKYILNVQKGEDTGTPDLKKRARVDEFLSYYHTSIRKAGIQIAVTCVFTPMRTGKPAPEEDKQQALKDFDEALARFEGYFLKNGLLSQGKKSASQTFRCFRDSAG</sequence>
<dbReference type="SUPFAM" id="SSF47616">
    <property type="entry name" value="GST C-terminal domain-like"/>
    <property type="match status" value="1"/>
</dbReference>
<dbReference type="SUPFAM" id="SSF52833">
    <property type="entry name" value="Thioredoxin-like"/>
    <property type="match status" value="1"/>
</dbReference>
<dbReference type="InterPro" id="IPR004045">
    <property type="entry name" value="Glutathione_S-Trfase_N"/>
</dbReference>
<dbReference type="SFLD" id="SFLDS00019">
    <property type="entry name" value="Glutathione_Transferase_(cytos"/>
    <property type="match status" value="1"/>
</dbReference>
<dbReference type="Gene3D" id="1.20.1050.10">
    <property type="match status" value="1"/>
</dbReference>
<protein>
    <submittedName>
        <fullName evidence="2">Putative glutathione S-transferase theta-1-like</fullName>
    </submittedName>
</protein>
<dbReference type="InterPro" id="IPR051369">
    <property type="entry name" value="GST_Theta"/>
</dbReference>
<dbReference type="InterPro" id="IPR036282">
    <property type="entry name" value="Glutathione-S-Trfase_C_sf"/>
</dbReference>
<dbReference type="PROSITE" id="PS50404">
    <property type="entry name" value="GST_NTER"/>
    <property type="match status" value="1"/>
</dbReference>
<dbReference type="InterPro" id="IPR036249">
    <property type="entry name" value="Thioredoxin-like_sf"/>
</dbReference>
<comment type="caution">
    <text evidence="2">The sequence shown here is derived from an EMBL/GenBank/DDBJ whole genome shotgun (WGS) entry which is preliminary data.</text>
</comment>
<dbReference type="InterPro" id="IPR040079">
    <property type="entry name" value="Glutathione_S-Trfase"/>
</dbReference>
<keyword evidence="2" id="KW-0808">Transferase</keyword>
<dbReference type="EMBL" id="MRZV01000277">
    <property type="protein sequence ID" value="PIK53670.1"/>
    <property type="molecule type" value="Genomic_DNA"/>
</dbReference>
<dbReference type="PANTHER" id="PTHR43917">
    <property type="match status" value="1"/>
</dbReference>
<dbReference type="GO" id="GO:0006749">
    <property type="term" value="P:glutathione metabolic process"/>
    <property type="evidence" value="ECO:0007669"/>
    <property type="project" value="TreeGrafter"/>
</dbReference>
<gene>
    <name evidence="2" type="ORF">BSL78_09436</name>
</gene>
<dbReference type="Gene3D" id="3.40.30.10">
    <property type="entry name" value="Glutaredoxin"/>
    <property type="match status" value="1"/>
</dbReference>
<reference evidence="2 3" key="1">
    <citation type="journal article" date="2017" name="PLoS Biol.">
        <title>The sea cucumber genome provides insights into morphological evolution and visceral regeneration.</title>
        <authorList>
            <person name="Zhang X."/>
            <person name="Sun L."/>
            <person name="Yuan J."/>
            <person name="Sun Y."/>
            <person name="Gao Y."/>
            <person name="Zhang L."/>
            <person name="Li S."/>
            <person name="Dai H."/>
            <person name="Hamel J.F."/>
            <person name="Liu C."/>
            <person name="Yu Y."/>
            <person name="Liu S."/>
            <person name="Lin W."/>
            <person name="Guo K."/>
            <person name="Jin S."/>
            <person name="Xu P."/>
            <person name="Storey K.B."/>
            <person name="Huan P."/>
            <person name="Zhang T."/>
            <person name="Zhou Y."/>
            <person name="Zhang J."/>
            <person name="Lin C."/>
            <person name="Li X."/>
            <person name="Xing L."/>
            <person name="Huo D."/>
            <person name="Sun M."/>
            <person name="Wang L."/>
            <person name="Mercier A."/>
            <person name="Li F."/>
            <person name="Yang H."/>
            <person name="Xiang J."/>
        </authorList>
    </citation>
    <scope>NUCLEOTIDE SEQUENCE [LARGE SCALE GENOMIC DNA]</scope>
    <source>
        <strain evidence="2">Shaxun</strain>
        <tissue evidence="2">Muscle</tissue>
    </source>
</reference>
<name>A0A2G8L0I1_STIJA</name>
<accession>A0A2G8L0I1</accession>
<keyword evidence="3" id="KW-1185">Reference proteome</keyword>
<dbReference type="Proteomes" id="UP000230750">
    <property type="component" value="Unassembled WGS sequence"/>
</dbReference>
<dbReference type="STRING" id="307972.A0A2G8L0I1"/>
<evidence type="ECO:0000259" key="1">
    <source>
        <dbReference type="PROSITE" id="PS50404"/>
    </source>
</evidence>
<proteinExistence type="predicted"/>
<evidence type="ECO:0000313" key="3">
    <source>
        <dbReference type="Proteomes" id="UP000230750"/>
    </source>
</evidence>
<dbReference type="GO" id="GO:0005737">
    <property type="term" value="C:cytoplasm"/>
    <property type="evidence" value="ECO:0007669"/>
    <property type="project" value="TreeGrafter"/>
</dbReference>
<feature type="domain" description="GST N-terminal" evidence="1">
    <location>
        <begin position="3"/>
        <end position="82"/>
    </location>
</feature>
<evidence type="ECO:0000313" key="2">
    <source>
        <dbReference type="EMBL" id="PIK53670.1"/>
    </source>
</evidence>